<protein>
    <submittedName>
        <fullName evidence="4">Xanthine-guanine phosphoribosyltransferase</fullName>
        <ecNumber evidence="4">2.4.2.22</ecNumber>
    </submittedName>
</protein>
<keyword evidence="2 4" id="KW-0808">Transferase</keyword>
<dbReference type="SUPFAM" id="SSF53271">
    <property type="entry name" value="PRTase-like"/>
    <property type="match status" value="1"/>
</dbReference>
<gene>
    <name evidence="4" type="ORF">MNB_SV-5-1535</name>
</gene>
<dbReference type="AlphaFoldDB" id="A0A1W1EES8"/>
<evidence type="ECO:0000256" key="1">
    <source>
        <dbReference type="ARBA" id="ARBA00022676"/>
    </source>
</evidence>
<feature type="domain" description="Phosphoribosyltransferase" evidence="3">
    <location>
        <begin position="14"/>
        <end position="142"/>
    </location>
</feature>
<evidence type="ECO:0000313" key="4">
    <source>
        <dbReference type="EMBL" id="SFZ98552.1"/>
    </source>
</evidence>
<proteinExistence type="predicted"/>
<dbReference type="EMBL" id="FPKX01000055">
    <property type="protein sequence ID" value="SFZ98552.1"/>
    <property type="molecule type" value="Genomic_DNA"/>
</dbReference>
<evidence type="ECO:0000259" key="3">
    <source>
        <dbReference type="Pfam" id="PF00156"/>
    </source>
</evidence>
<dbReference type="Pfam" id="PF00156">
    <property type="entry name" value="Pribosyltran"/>
    <property type="match status" value="1"/>
</dbReference>
<dbReference type="PANTHER" id="PTHR43363:SF1">
    <property type="entry name" value="HYPOXANTHINE-GUANINE PHOSPHORIBOSYLTRANSFERASE"/>
    <property type="match status" value="1"/>
</dbReference>
<dbReference type="InterPro" id="IPR000836">
    <property type="entry name" value="PRTase_dom"/>
</dbReference>
<accession>A0A1W1EES8</accession>
<dbReference type="GO" id="GO:0000310">
    <property type="term" value="F:xanthine phosphoribosyltransferase activity"/>
    <property type="evidence" value="ECO:0007669"/>
    <property type="project" value="UniProtKB-EC"/>
</dbReference>
<dbReference type="CDD" id="cd06223">
    <property type="entry name" value="PRTases_typeI"/>
    <property type="match status" value="1"/>
</dbReference>
<dbReference type="EC" id="2.4.2.22" evidence="4"/>
<dbReference type="Gene3D" id="3.40.50.2020">
    <property type="match status" value="1"/>
</dbReference>
<organism evidence="4">
    <name type="scientific">hydrothermal vent metagenome</name>
    <dbReference type="NCBI Taxonomy" id="652676"/>
    <lineage>
        <taxon>unclassified sequences</taxon>
        <taxon>metagenomes</taxon>
        <taxon>ecological metagenomes</taxon>
    </lineage>
</organism>
<name>A0A1W1EES8_9ZZZZ</name>
<keyword evidence="1 4" id="KW-0328">Glycosyltransferase</keyword>
<evidence type="ECO:0000256" key="2">
    <source>
        <dbReference type="ARBA" id="ARBA00022679"/>
    </source>
</evidence>
<reference evidence="4" key="1">
    <citation type="submission" date="2016-10" db="EMBL/GenBank/DDBJ databases">
        <authorList>
            <person name="de Groot N.N."/>
        </authorList>
    </citation>
    <scope>NUCLEOTIDE SEQUENCE</scope>
</reference>
<sequence>MVYYGYEQFVGDVKQLVRNTKEYNADTIIGIARGGWTLAHAYASATDNRQLMSINSILYEGDQKGKVCEIFNVPELGKAKKVLLLDDIIDSGQTVKEVLNYLKNHFPKVEFKVASIYYKKSAVIQPDFMLYETDEWIEFFWEKDYLLD</sequence>
<dbReference type="InterPro" id="IPR029057">
    <property type="entry name" value="PRTase-like"/>
</dbReference>
<dbReference type="PANTHER" id="PTHR43363">
    <property type="entry name" value="HYPOXANTHINE PHOSPHORIBOSYLTRANSFERASE"/>
    <property type="match status" value="1"/>
</dbReference>